<name>A0ABS3I7K4_9MICO</name>
<dbReference type="PANTHER" id="PTHR33434">
    <property type="entry name" value="DEGV DOMAIN-CONTAINING PROTEIN DR_1986-RELATED"/>
    <property type="match status" value="1"/>
</dbReference>
<sequence length="316" mass="32858">MPLFRRHPEPRARNRPPRARNRPPRAGDRGPRAEQAVRVVTDSTSGLPLDAPGSGPRVVPLRVVTEQDSYDESVDVTAADVVRWLDAGTRVTTSQPSPERFASQYRDLADEGAHAIVSLHLSGELSGTVGAAGAAAARSPLAVQVVDSRTVGPGLGFAARAAAECAAAGCDAAHVAARARAVADSSTSVFMVDTLEHLRRGGRLSGPAAALGTVLGVRPILTMRDGRIELAQRVRTRAAGMERLLDVAGESIAAATRPVVGVQHFGAPERAGTLAGRVRTRTRAEVEVSDISAVIGVHVGPGTLAVVVADLGDHAH</sequence>
<evidence type="ECO:0000313" key="4">
    <source>
        <dbReference type="Proteomes" id="UP000664617"/>
    </source>
</evidence>
<dbReference type="PROSITE" id="PS51482">
    <property type="entry name" value="DEGV"/>
    <property type="match status" value="1"/>
</dbReference>
<comment type="caution">
    <text evidence="3">The sequence shown here is derived from an EMBL/GenBank/DDBJ whole genome shotgun (WGS) entry which is preliminary data.</text>
</comment>
<evidence type="ECO:0000313" key="3">
    <source>
        <dbReference type="EMBL" id="MBO0608087.1"/>
    </source>
</evidence>
<organism evidence="3 4">
    <name type="scientific">Myceligenerans salitolerans</name>
    <dbReference type="NCBI Taxonomy" id="1230528"/>
    <lineage>
        <taxon>Bacteria</taxon>
        <taxon>Bacillati</taxon>
        <taxon>Actinomycetota</taxon>
        <taxon>Actinomycetes</taxon>
        <taxon>Micrococcales</taxon>
        <taxon>Promicromonosporaceae</taxon>
        <taxon>Myceligenerans</taxon>
    </lineage>
</organism>
<accession>A0ABS3I7K4</accession>
<keyword evidence="1" id="KW-0446">Lipid-binding</keyword>
<dbReference type="NCBIfam" id="TIGR00762">
    <property type="entry name" value="DegV"/>
    <property type="match status" value="1"/>
</dbReference>
<reference evidence="4" key="2">
    <citation type="submission" date="2023-07" db="EMBL/GenBank/DDBJ databases">
        <title>Myceligenerans salitolerans sp. nov., a halotolerant actinomycete isolated from a salt lake in Xinjiang, China.</title>
        <authorList>
            <person name="Guan T."/>
        </authorList>
    </citation>
    <scope>NUCLEOTIDE SEQUENCE [LARGE SCALE GENOMIC DNA]</scope>
    <source>
        <strain evidence="4">XHU 5031</strain>
    </source>
</reference>
<dbReference type="Proteomes" id="UP000664617">
    <property type="component" value="Unassembled WGS sequence"/>
</dbReference>
<dbReference type="InterPro" id="IPR050270">
    <property type="entry name" value="DegV_domain_contain"/>
</dbReference>
<protein>
    <submittedName>
        <fullName evidence="3">DegV family protein</fullName>
    </submittedName>
</protein>
<dbReference type="InterPro" id="IPR003797">
    <property type="entry name" value="DegV"/>
</dbReference>
<gene>
    <name evidence="3" type="ORF">J0911_03485</name>
</gene>
<dbReference type="PANTHER" id="PTHR33434:SF2">
    <property type="entry name" value="FATTY ACID-BINDING PROTEIN TM_1468"/>
    <property type="match status" value="1"/>
</dbReference>
<evidence type="ECO:0000256" key="2">
    <source>
        <dbReference type="SAM" id="MobiDB-lite"/>
    </source>
</evidence>
<reference evidence="3 4" key="1">
    <citation type="submission" date="2021-03" db="EMBL/GenBank/DDBJ databases">
        <authorList>
            <person name="Xin L."/>
        </authorList>
    </citation>
    <scope>NUCLEOTIDE SEQUENCE [LARGE SCALE GENOMIC DNA]</scope>
    <source>
        <strain evidence="3 4">XHU 5031</strain>
    </source>
</reference>
<proteinExistence type="predicted"/>
<feature type="compositionally biased region" description="Basic and acidic residues" evidence="2">
    <location>
        <begin position="1"/>
        <end position="12"/>
    </location>
</feature>
<dbReference type="Pfam" id="PF02645">
    <property type="entry name" value="DegV"/>
    <property type="match status" value="1"/>
</dbReference>
<dbReference type="Gene3D" id="3.40.50.10170">
    <property type="match status" value="1"/>
</dbReference>
<dbReference type="SUPFAM" id="SSF82549">
    <property type="entry name" value="DAK1/DegV-like"/>
    <property type="match status" value="1"/>
</dbReference>
<dbReference type="InterPro" id="IPR043168">
    <property type="entry name" value="DegV_C"/>
</dbReference>
<dbReference type="EMBL" id="JAFMPK010000020">
    <property type="protein sequence ID" value="MBO0608087.1"/>
    <property type="molecule type" value="Genomic_DNA"/>
</dbReference>
<evidence type="ECO:0000256" key="1">
    <source>
        <dbReference type="ARBA" id="ARBA00023121"/>
    </source>
</evidence>
<feature type="region of interest" description="Disordered" evidence="2">
    <location>
        <begin position="1"/>
        <end position="36"/>
    </location>
</feature>
<dbReference type="Gene3D" id="3.30.1180.10">
    <property type="match status" value="1"/>
</dbReference>
<feature type="compositionally biased region" description="Basic residues" evidence="2">
    <location>
        <begin position="13"/>
        <end position="23"/>
    </location>
</feature>
<keyword evidence="4" id="KW-1185">Reference proteome</keyword>